<evidence type="ECO:0000256" key="9">
    <source>
        <dbReference type="RuleBase" id="RU000623"/>
    </source>
</evidence>
<dbReference type="PANTHER" id="PTHR30295:SF0">
    <property type="entry name" value="BACTERIOFERRITIN"/>
    <property type="match status" value="1"/>
</dbReference>
<accession>A0A916X1Z0</accession>
<dbReference type="GO" id="GO:0020037">
    <property type="term" value="F:heme binding"/>
    <property type="evidence" value="ECO:0007669"/>
    <property type="project" value="TreeGrafter"/>
</dbReference>
<feature type="binding site" evidence="8">
    <location>
        <position position="18"/>
    </location>
    <ligand>
        <name>Fe cation</name>
        <dbReference type="ChEBI" id="CHEBI:24875"/>
        <label>1</label>
    </ligand>
</feature>
<evidence type="ECO:0000256" key="5">
    <source>
        <dbReference type="ARBA" id="ARBA00022723"/>
    </source>
</evidence>
<feature type="binding site" evidence="8">
    <location>
        <position position="51"/>
    </location>
    <ligand>
        <name>Fe cation</name>
        <dbReference type="ChEBI" id="CHEBI:24875"/>
        <label>2</label>
    </ligand>
</feature>
<sequence length="161" mass="18402">MKGDALVIEYLNKALRHELTAVNQYWVHSRLLEDWGYGKLASKELEESKEEQAHAQDLMDRIIFLEGLPNLQVLDPLRIGQSVKEVLECDLAAEYVARALYHEAREVCREAGDFVSMSIFETLLADEESHIDFLETELHLVERIGIERYSLLQAKSADKAG</sequence>
<dbReference type="GO" id="GO:0008199">
    <property type="term" value="F:ferric iron binding"/>
    <property type="evidence" value="ECO:0007669"/>
    <property type="project" value="InterPro"/>
</dbReference>
<evidence type="ECO:0000256" key="6">
    <source>
        <dbReference type="ARBA" id="ARBA00023004"/>
    </source>
</evidence>
<dbReference type="GO" id="GO:0005829">
    <property type="term" value="C:cytosol"/>
    <property type="evidence" value="ECO:0007669"/>
    <property type="project" value="TreeGrafter"/>
</dbReference>
<keyword evidence="3 7" id="KW-0409">Iron storage</keyword>
<comment type="caution">
    <text evidence="11">The sequence shown here is derived from an EMBL/GenBank/DDBJ whole genome shotgun (WGS) entry which is preliminary data.</text>
</comment>
<dbReference type="GO" id="GO:0006879">
    <property type="term" value="P:intracellular iron ion homeostasis"/>
    <property type="evidence" value="ECO:0007669"/>
    <property type="project" value="UniProtKB-KW"/>
</dbReference>
<dbReference type="PIRSF" id="PIRSF002560">
    <property type="entry name" value="Bacterioferritin"/>
    <property type="match status" value="1"/>
</dbReference>
<feature type="binding site" evidence="8">
    <location>
        <position position="51"/>
    </location>
    <ligand>
        <name>Fe cation</name>
        <dbReference type="ChEBI" id="CHEBI:24875"/>
        <label>1</label>
    </ligand>
</feature>
<dbReference type="InterPro" id="IPR009040">
    <property type="entry name" value="Ferritin-like_diiron"/>
</dbReference>
<dbReference type="InterPro" id="IPR012347">
    <property type="entry name" value="Ferritin-like"/>
</dbReference>
<dbReference type="PRINTS" id="PR00601">
    <property type="entry name" value="BACFERRITIN"/>
</dbReference>
<dbReference type="InterPro" id="IPR008331">
    <property type="entry name" value="Ferritin_DPS_dom"/>
</dbReference>
<feature type="binding site" evidence="8">
    <location>
        <position position="94"/>
    </location>
    <ligand>
        <name>Fe cation</name>
        <dbReference type="ChEBI" id="CHEBI:24875"/>
        <label>2</label>
    </ligand>
</feature>
<evidence type="ECO:0000256" key="1">
    <source>
        <dbReference type="ARBA" id="ARBA00001970"/>
    </source>
</evidence>
<dbReference type="GO" id="GO:0006826">
    <property type="term" value="P:iron ion transport"/>
    <property type="evidence" value="ECO:0007669"/>
    <property type="project" value="InterPro"/>
</dbReference>
<evidence type="ECO:0000256" key="4">
    <source>
        <dbReference type="ARBA" id="ARBA00022617"/>
    </source>
</evidence>
<dbReference type="EMBL" id="BMFA01000010">
    <property type="protein sequence ID" value="GGB57708.1"/>
    <property type="molecule type" value="Genomic_DNA"/>
</dbReference>
<dbReference type="RefSeq" id="WP_150497332.1">
    <property type="nucleotide sequence ID" value="NZ_BMFA01000010.1"/>
</dbReference>
<evidence type="ECO:0000259" key="10">
    <source>
        <dbReference type="PROSITE" id="PS50905"/>
    </source>
</evidence>
<evidence type="ECO:0000256" key="3">
    <source>
        <dbReference type="ARBA" id="ARBA00022434"/>
    </source>
</evidence>
<feature type="binding site" evidence="8">
    <location>
        <position position="54"/>
    </location>
    <ligand>
        <name>Fe cation</name>
        <dbReference type="ChEBI" id="CHEBI:24875"/>
        <label>1</label>
    </ligand>
</feature>
<name>A0A916X1Z0_9HYPH</name>
<feature type="binding site" evidence="8">
    <location>
        <position position="127"/>
    </location>
    <ligand>
        <name>Fe cation</name>
        <dbReference type="ChEBI" id="CHEBI:24875"/>
        <label>2</label>
    </ligand>
</feature>
<reference evidence="11" key="2">
    <citation type="submission" date="2020-09" db="EMBL/GenBank/DDBJ databases">
        <authorList>
            <person name="Sun Q."/>
            <person name="Zhou Y."/>
        </authorList>
    </citation>
    <scope>NUCLEOTIDE SEQUENCE</scope>
    <source>
        <strain evidence="11">CGMCC 1.12426</strain>
    </source>
</reference>
<dbReference type="Gene3D" id="1.20.1260.10">
    <property type="match status" value="1"/>
</dbReference>
<comment type="catalytic activity">
    <reaction evidence="7">
        <text>4 Fe(2+) + O2 + 4 H(+) = 4 Fe(3+) + 2 H2O</text>
        <dbReference type="Rhea" id="RHEA:11148"/>
        <dbReference type="ChEBI" id="CHEBI:15377"/>
        <dbReference type="ChEBI" id="CHEBI:15378"/>
        <dbReference type="ChEBI" id="CHEBI:15379"/>
        <dbReference type="ChEBI" id="CHEBI:29033"/>
        <dbReference type="ChEBI" id="CHEBI:29034"/>
        <dbReference type="EC" id="1.16.3.1"/>
    </reaction>
</comment>
<feature type="binding site" evidence="8">
    <location>
        <position position="130"/>
    </location>
    <ligand>
        <name>Fe cation</name>
        <dbReference type="ChEBI" id="CHEBI:24875"/>
        <label>2</label>
    </ligand>
</feature>
<comment type="similarity">
    <text evidence="2 7 9">Belongs to the bacterioferritin family.</text>
</comment>
<feature type="binding site" evidence="8">
    <location>
        <position position="127"/>
    </location>
    <ligand>
        <name>Fe cation</name>
        <dbReference type="ChEBI" id="CHEBI:24875"/>
        <label>1</label>
    </ligand>
</feature>
<keyword evidence="5 7" id="KW-0479">Metal-binding</keyword>
<evidence type="ECO:0000313" key="12">
    <source>
        <dbReference type="Proteomes" id="UP000605148"/>
    </source>
</evidence>
<keyword evidence="12" id="KW-1185">Reference proteome</keyword>
<keyword evidence="4 9" id="KW-0349">Heme</keyword>
<dbReference type="PANTHER" id="PTHR30295">
    <property type="entry name" value="BACTERIOFERRITIN"/>
    <property type="match status" value="1"/>
</dbReference>
<evidence type="ECO:0000256" key="8">
    <source>
        <dbReference type="PIRSR" id="PIRSR002560-1"/>
    </source>
</evidence>
<evidence type="ECO:0000313" key="11">
    <source>
        <dbReference type="EMBL" id="GGB57708.1"/>
    </source>
</evidence>
<comment type="function">
    <text evidence="7">Iron-storage protein, whose ferroxidase center binds Fe(2+), oxidizes it using dioxygen to Fe(3+), and participates in the subsequent Fe(3+) oxide mineral core formation within the central cavity of the BFR protein shell.</text>
</comment>
<reference evidence="11" key="1">
    <citation type="journal article" date="2014" name="Int. J. Syst. Evol. Microbiol.">
        <title>Complete genome sequence of Corynebacterium casei LMG S-19264T (=DSM 44701T), isolated from a smear-ripened cheese.</title>
        <authorList>
            <consortium name="US DOE Joint Genome Institute (JGI-PGF)"/>
            <person name="Walter F."/>
            <person name="Albersmeier A."/>
            <person name="Kalinowski J."/>
            <person name="Ruckert C."/>
        </authorList>
    </citation>
    <scope>NUCLEOTIDE SEQUENCE</scope>
    <source>
        <strain evidence="11">CGMCC 1.12426</strain>
    </source>
</reference>
<comment type="cofactor">
    <cofactor evidence="1">
        <name>heme b</name>
        <dbReference type="ChEBI" id="CHEBI:60344"/>
    </cofactor>
</comment>
<feature type="binding site" evidence="8">
    <location>
        <position position="50"/>
    </location>
    <ligand>
        <name>Fe cation</name>
        <dbReference type="ChEBI" id="CHEBI:24875"/>
        <label>3</label>
    </ligand>
</feature>
<dbReference type="SUPFAM" id="SSF47240">
    <property type="entry name" value="Ferritin-like"/>
    <property type="match status" value="1"/>
</dbReference>
<dbReference type="NCBIfam" id="TIGR00754">
    <property type="entry name" value="bfr"/>
    <property type="match status" value="1"/>
</dbReference>
<dbReference type="CDD" id="cd00907">
    <property type="entry name" value="Bacterioferritin"/>
    <property type="match status" value="1"/>
</dbReference>
<protein>
    <recommendedName>
        <fullName evidence="7 9">Bacterioferritin</fullName>
        <ecNumber evidence="7">1.16.3.1</ecNumber>
    </recommendedName>
</protein>
<keyword evidence="6 7" id="KW-0408">Iron</keyword>
<dbReference type="Pfam" id="PF00210">
    <property type="entry name" value="Ferritin"/>
    <property type="match status" value="1"/>
</dbReference>
<dbReference type="Proteomes" id="UP000605148">
    <property type="component" value="Unassembled WGS sequence"/>
</dbReference>
<evidence type="ECO:0000256" key="7">
    <source>
        <dbReference type="PIRNR" id="PIRNR002560"/>
    </source>
</evidence>
<dbReference type="OrthoDB" id="9800505at2"/>
<evidence type="ECO:0000256" key="2">
    <source>
        <dbReference type="ARBA" id="ARBA00008093"/>
    </source>
</evidence>
<proteinExistence type="inferred from homology"/>
<dbReference type="PROSITE" id="PS50905">
    <property type="entry name" value="FERRITIN_LIKE"/>
    <property type="match status" value="1"/>
</dbReference>
<dbReference type="AlphaFoldDB" id="A0A916X1Z0"/>
<gene>
    <name evidence="11" type="primary">bfr</name>
    <name evidence="11" type="ORF">GCM10011316_32210</name>
</gene>
<dbReference type="PROSITE" id="PS00549">
    <property type="entry name" value="BACTERIOFERRITIN"/>
    <property type="match status" value="1"/>
</dbReference>
<dbReference type="EC" id="1.16.3.1" evidence="7"/>
<dbReference type="InterPro" id="IPR009078">
    <property type="entry name" value="Ferritin-like_SF"/>
</dbReference>
<feature type="domain" description="Ferritin-like diiron" evidence="10">
    <location>
        <begin position="1"/>
        <end position="145"/>
    </location>
</feature>
<dbReference type="GO" id="GO:0004322">
    <property type="term" value="F:ferroxidase activity"/>
    <property type="evidence" value="ECO:0007669"/>
    <property type="project" value="UniProtKB-EC"/>
</dbReference>
<dbReference type="InterPro" id="IPR002024">
    <property type="entry name" value="Bacterioferritin"/>
</dbReference>
<organism evidence="11 12">
    <name type="scientific">Roseibium aquae</name>
    <dbReference type="NCBI Taxonomy" id="1323746"/>
    <lineage>
        <taxon>Bacteria</taxon>
        <taxon>Pseudomonadati</taxon>
        <taxon>Pseudomonadota</taxon>
        <taxon>Alphaproteobacteria</taxon>
        <taxon>Hyphomicrobiales</taxon>
        <taxon>Stappiaceae</taxon>
        <taxon>Roseibium</taxon>
    </lineage>
</organism>